<dbReference type="Pfam" id="PF06985">
    <property type="entry name" value="HET"/>
    <property type="match status" value="1"/>
</dbReference>
<dbReference type="STRING" id="1149755.A0A2J6RC86"/>
<feature type="domain" description="Heterokaryon incompatibility" evidence="1">
    <location>
        <begin position="180"/>
        <end position="335"/>
    </location>
</feature>
<keyword evidence="3" id="KW-1185">Reference proteome</keyword>
<dbReference type="OrthoDB" id="5125733at2759"/>
<dbReference type="PANTHER" id="PTHR33112:SF16">
    <property type="entry name" value="HETEROKARYON INCOMPATIBILITY DOMAIN-CONTAINING PROTEIN"/>
    <property type="match status" value="1"/>
</dbReference>
<evidence type="ECO:0000313" key="3">
    <source>
        <dbReference type="Proteomes" id="UP000235786"/>
    </source>
</evidence>
<sequence length="635" mass="72424">MADCTLCRNLQPDKFDVHDVDGAKKIRIDIPRRSLITSADAGCETCLIIYNAWTALATGLTLHKHYVRVDFVSAGAPLQISGKGSYKGAAPWTVGEIYTLPNGEANKTWPEIGTSPHFPPDLLTSKAMKLPKEWLKDCVENHAECQARHESQLPTRIISIDPESGKPRLCIPAQSTKGRYVTLSHCWGNFSPLKTEMATLQARMNGITIPEMPKTFQHAIRVTQLLGFQYLWIDSLCIIQDSKEDWDLESSRMQEVYENATLNIAADFARDSTEGLWTGKRLLSSSQAVWNSKNGDCVYARSAYNDLDTSGLSHVPFQSTGSEYVLNTRAWVLQERLLSSRILHFAEHEMAWECNSCCRCECKISPRKSTAKSYLSIFEDPTLSTDRKLDAWYELIRRYSTLKLTYESDKLPALAGLASKAAKSLHKTYCAGLWKEDLPYGLLWVIRDSRRSTRLRTRVPSWSWASIQGKPYQTRHLFPSSGWSTVRATFESRIMEIYTDYGGGSVYGSLQLGIINIRGKKAPVTFDTEHRVVMETSESTLKTEGDKVRPDVNDWSEFHECDLSLFLLFICDEISTEFGERRFYAMALILRPGEIRSRRSPRTFCYKRIGVYQYWRQENNSIFLNRFQEEEICLI</sequence>
<evidence type="ECO:0000313" key="2">
    <source>
        <dbReference type="EMBL" id="PMD36133.1"/>
    </source>
</evidence>
<accession>A0A2J6RC86</accession>
<protein>
    <submittedName>
        <fullName evidence="2">HET-domain-containing protein</fullName>
    </submittedName>
</protein>
<dbReference type="Proteomes" id="UP000235786">
    <property type="component" value="Unassembled WGS sequence"/>
</dbReference>
<dbReference type="AlphaFoldDB" id="A0A2J6RC86"/>
<organism evidence="2 3">
    <name type="scientific">Hyaloscypha variabilis (strain UAMH 11265 / GT02V1 / F)</name>
    <name type="common">Meliniomyces variabilis</name>
    <dbReference type="NCBI Taxonomy" id="1149755"/>
    <lineage>
        <taxon>Eukaryota</taxon>
        <taxon>Fungi</taxon>
        <taxon>Dikarya</taxon>
        <taxon>Ascomycota</taxon>
        <taxon>Pezizomycotina</taxon>
        <taxon>Leotiomycetes</taxon>
        <taxon>Helotiales</taxon>
        <taxon>Hyaloscyphaceae</taxon>
        <taxon>Hyaloscypha</taxon>
        <taxon>Hyaloscypha variabilis</taxon>
    </lineage>
</organism>
<evidence type="ECO:0000259" key="1">
    <source>
        <dbReference type="Pfam" id="PF06985"/>
    </source>
</evidence>
<name>A0A2J6RC86_HYAVF</name>
<dbReference type="InterPro" id="IPR010730">
    <property type="entry name" value="HET"/>
</dbReference>
<gene>
    <name evidence="2" type="ORF">L207DRAFT_494893</name>
</gene>
<proteinExistence type="predicted"/>
<dbReference type="EMBL" id="KZ613951">
    <property type="protein sequence ID" value="PMD36133.1"/>
    <property type="molecule type" value="Genomic_DNA"/>
</dbReference>
<reference evidence="2 3" key="1">
    <citation type="submission" date="2016-04" db="EMBL/GenBank/DDBJ databases">
        <title>A degradative enzymes factory behind the ericoid mycorrhizal symbiosis.</title>
        <authorList>
            <consortium name="DOE Joint Genome Institute"/>
            <person name="Martino E."/>
            <person name="Morin E."/>
            <person name="Grelet G."/>
            <person name="Kuo A."/>
            <person name="Kohler A."/>
            <person name="Daghino S."/>
            <person name="Barry K."/>
            <person name="Choi C."/>
            <person name="Cichocki N."/>
            <person name="Clum A."/>
            <person name="Copeland A."/>
            <person name="Hainaut M."/>
            <person name="Haridas S."/>
            <person name="Labutti K."/>
            <person name="Lindquist E."/>
            <person name="Lipzen A."/>
            <person name="Khouja H.-R."/>
            <person name="Murat C."/>
            <person name="Ohm R."/>
            <person name="Olson A."/>
            <person name="Spatafora J."/>
            <person name="Veneault-Fourrey C."/>
            <person name="Henrissat B."/>
            <person name="Grigoriev I."/>
            <person name="Martin F."/>
            <person name="Perotto S."/>
        </authorList>
    </citation>
    <scope>NUCLEOTIDE SEQUENCE [LARGE SCALE GENOMIC DNA]</scope>
    <source>
        <strain evidence="2 3">F</strain>
    </source>
</reference>
<dbReference type="PANTHER" id="PTHR33112">
    <property type="entry name" value="DOMAIN PROTEIN, PUTATIVE-RELATED"/>
    <property type="match status" value="1"/>
</dbReference>